<keyword evidence="3" id="KW-1185">Reference proteome</keyword>
<evidence type="ECO:0000313" key="2">
    <source>
        <dbReference type="EMBL" id="KIJ45515.1"/>
    </source>
</evidence>
<feature type="compositionally biased region" description="Basic residues" evidence="1">
    <location>
        <begin position="24"/>
        <end position="36"/>
    </location>
</feature>
<reference evidence="2 3" key="1">
    <citation type="submission" date="2014-06" db="EMBL/GenBank/DDBJ databases">
        <title>Evolutionary Origins and Diversification of the Mycorrhizal Mutualists.</title>
        <authorList>
            <consortium name="DOE Joint Genome Institute"/>
            <consortium name="Mycorrhizal Genomics Consortium"/>
            <person name="Kohler A."/>
            <person name="Kuo A."/>
            <person name="Nagy L.G."/>
            <person name="Floudas D."/>
            <person name="Copeland A."/>
            <person name="Barry K.W."/>
            <person name="Cichocki N."/>
            <person name="Veneault-Fourrey C."/>
            <person name="LaButti K."/>
            <person name="Lindquist E.A."/>
            <person name="Lipzen A."/>
            <person name="Lundell T."/>
            <person name="Morin E."/>
            <person name="Murat C."/>
            <person name="Riley R."/>
            <person name="Ohm R."/>
            <person name="Sun H."/>
            <person name="Tunlid A."/>
            <person name="Henrissat B."/>
            <person name="Grigoriev I.V."/>
            <person name="Hibbett D.S."/>
            <person name="Martin F."/>
        </authorList>
    </citation>
    <scope>NUCLEOTIDE SEQUENCE [LARGE SCALE GENOMIC DNA]</scope>
    <source>
        <strain evidence="2 3">SS14</strain>
    </source>
</reference>
<dbReference type="Proteomes" id="UP000054279">
    <property type="component" value="Unassembled WGS sequence"/>
</dbReference>
<dbReference type="OrthoDB" id="3262473at2759"/>
<dbReference type="AlphaFoldDB" id="A0A0C9W1T4"/>
<protein>
    <submittedName>
        <fullName evidence="2">Unplaced genomic scaffold SPHSTscaffold_36, whole genome shotgun sequence</fullName>
    </submittedName>
</protein>
<organism evidence="2 3">
    <name type="scientific">Sphaerobolus stellatus (strain SS14)</name>
    <dbReference type="NCBI Taxonomy" id="990650"/>
    <lineage>
        <taxon>Eukaryota</taxon>
        <taxon>Fungi</taxon>
        <taxon>Dikarya</taxon>
        <taxon>Basidiomycota</taxon>
        <taxon>Agaricomycotina</taxon>
        <taxon>Agaricomycetes</taxon>
        <taxon>Phallomycetidae</taxon>
        <taxon>Geastrales</taxon>
        <taxon>Sphaerobolaceae</taxon>
        <taxon>Sphaerobolus</taxon>
    </lineage>
</organism>
<feature type="compositionally biased region" description="Pro residues" evidence="1">
    <location>
        <begin position="8"/>
        <end position="23"/>
    </location>
</feature>
<proteinExistence type="predicted"/>
<gene>
    <name evidence="2" type="ORF">M422DRAFT_29651</name>
</gene>
<dbReference type="HOGENOM" id="CLU_1383957_0_0_1"/>
<name>A0A0C9W1T4_SPHS4</name>
<evidence type="ECO:0000313" key="3">
    <source>
        <dbReference type="Proteomes" id="UP000054279"/>
    </source>
</evidence>
<feature type="region of interest" description="Disordered" evidence="1">
    <location>
        <begin position="1"/>
        <end position="62"/>
    </location>
</feature>
<dbReference type="EMBL" id="KN837111">
    <property type="protein sequence ID" value="KIJ45515.1"/>
    <property type="molecule type" value="Genomic_DNA"/>
</dbReference>
<accession>A0A0C9W1T4</accession>
<sequence length="204" mass="22957">MLKRPRPRSPSPSRPDPSSPPPLAHHHLPISKRRRTQGPAIDGAQRGNDHTMDDGEEEVFDDEDIPEAVDANLSIGKAYAHVNQFLGHLHAERSRSQNHTPIRPQHHHFISQNHDPPWMPSPLKEYHTPTHTSFLSTAPSEKNRSASGMSLDIGTPHVLEGSEHEVSQVTNRYEDTNKLLGSLVLSRRRTIRSPTLEDFFAHSN</sequence>
<evidence type="ECO:0000256" key="1">
    <source>
        <dbReference type="SAM" id="MobiDB-lite"/>
    </source>
</evidence>